<gene>
    <name evidence="3" type="ORF">GRF59_19075</name>
</gene>
<feature type="compositionally biased region" description="Basic and acidic residues" evidence="2">
    <location>
        <begin position="116"/>
        <end position="127"/>
    </location>
</feature>
<evidence type="ECO:0000256" key="2">
    <source>
        <dbReference type="SAM" id="MobiDB-lite"/>
    </source>
</evidence>
<dbReference type="RefSeq" id="WP_160499321.1">
    <property type="nucleotide sequence ID" value="NZ_WUBI01000003.1"/>
</dbReference>
<dbReference type="Proteomes" id="UP000460318">
    <property type="component" value="Unassembled WGS sequence"/>
</dbReference>
<sequence>MNILQRIKDGANRATEKAQGAVEVGKLNGQITEVEKEMELHFVEMGRAFYDGYRSEDLTVAERDMMKHSKACDGLQKEIDDLRRRIAELKNEKLCKCGRTVELDANFCPACGRNLNDDQPAKKRAESRPASSAAVLEEEDYGETKIYKEPVHEYKEYKEYEEHEEDEEDEEDDVRTYDREEAGASAERKYEYDYSASSDWEESEEEEGYPDERERRQAEELERERERQLELDRRIRYWKENNEEDTEKTPADTQRDTVKCQICRADLPKGSKWCPRCGAEQI</sequence>
<feature type="compositionally biased region" description="Acidic residues" evidence="2">
    <location>
        <begin position="199"/>
        <end position="209"/>
    </location>
</feature>
<comment type="caution">
    <text evidence="3">The sequence shown here is derived from an EMBL/GenBank/DDBJ whole genome shotgun (WGS) entry which is preliminary data.</text>
</comment>
<feature type="compositionally biased region" description="Basic and acidic residues" evidence="2">
    <location>
        <begin position="174"/>
        <end position="192"/>
    </location>
</feature>
<dbReference type="EMBL" id="WUBI01000003">
    <property type="protein sequence ID" value="MWV45721.1"/>
    <property type="molecule type" value="Genomic_DNA"/>
</dbReference>
<feature type="compositionally biased region" description="Basic and acidic residues" evidence="2">
    <location>
        <begin position="210"/>
        <end position="227"/>
    </location>
</feature>
<organism evidence="3 4">
    <name type="scientific">Paenibacillus dendrobii</name>
    <dbReference type="NCBI Taxonomy" id="2691084"/>
    <lineage>
        <taxon>Bacteria</taxon>
        <taxon>Bacillati</taxon>
        <taxon>Bacillota</taxon>
        <taxon>Bacilli</taxon>
        <taxon>Bacillales</taxon>
        <taxon>Paenibacillaceae</taxon>
        <taxon>Paenibacillus</taxon>
    </lineage>
</organism>
<keyword evidence="1" id="KW-0175">Coiled coil</keyword>
<feature type="coiled-coil region" evidence="1">
    <location>
        <begin position="65"/>
        <end position="92"/>
    </location>
</feature>
<feature type="region of interest" description="Disordered" evidence="2">
    <location>
        <begin position="116"/>
        <end position="138"/>
    </location>
</feature>
<accession>A0A7X3ILQ9</accession>
<evidence type="ECO:0000313" key="3">
    <source>
        <dbReference type="EMBL" id="MWV45721.1"/>
    </source>
</evidence>
<dbReference type="AlphaFoldDB" id="A0A7X3ILQ9"/>
<evidence type="ECO:0000256" key="1">
    <source>
        <dbReference type="SAM" id="Coils"/>
    </source>
</evidence>
<feature type="region of interest" description="Disordered" evidence="2">
    <location>
        <begin position="153"/>
        <end position="227"/>
    </location>
</feature>
<reference evidence="3 4" key="1">
    <citation type="submission" date="2019-12" db="EMBL/GenBank/DDBJ databases">
        <title>Paenibacillus sp. nov., an endophytic bacterium isolated from the stem of Dendrobium.</title>
        <authorList>
            <person name="Zhao R."/>
        </authorList>
    </citation>
    <scope>NUCLEOTIDE SEQUENCE [LARGE SCALE GENOMIC DNA]</scope>
    <source>
        <strain evidence="3 4">HJL G12</strain>
    </source>
</reference>
<protein>
    <submittedName>
        <fullName evidence="3">Zinc ribbon domain-containing protein</fullName>
    </submittedName>
</protein>
<proteinExistence type="predicted"/>
<keyword evidence="4" id="KW-1185">Reference proteome</keyword>
<feature type="compositionally biased region" description="Acidic residues" evidence="2">
    <location>
        <begin position="162"/>
        <end position="173"/>
    </location>
</feature>
<evidence type="ECO:0000313" key="4">
    <source>
        <dbReference type="Proteomes" id="UP000460318"/>
    </source>
</evidence>
<name>A0A7X3ILQ9_9BACL</name>